<evidence type="ECO:0000256" key="1">
    <source>
        <dbReference type="SAM" id="MobiDB-lite"/>
    </source>
</evidence>
<proteinExistence type="predicted"/>
<name>A0A6A4GJ81_9AGAR</name>
<gene>
    <name evidence="2" type="ORF">BT96DRAFT_949846</name>
</gene>
<evidence type="ECO:0000313" key="2">
    <source>
        <dbReference type="EMBL" id="KAE9385430.1"/>
    </source>
</evidence>
<evidence type="ECO:0000313" key="3">
    <source>
        <dbReference type="Proteomes" id="UP000799118"/>
    </source>
</evidence>
<keyword evidence="3" id="KW-1185">Reference proteome</keyword>
<dbReference type="EMBL" id="ML769986">
    <property type="protein sequence ID" value="KAE9385430.1"/>
    <property type="molecule type" value="Genomic_DNA"/>
</dbReference>
<sequence length="124" mass="13516">MSEVALTLMGLISMRKPPKSPQGNGFGIYDSLEKNGPVGLRPINPFPKPDLGAENRGRCTAPKATDPDSRPINPLPKRAKTSGPGAYDDILEFRSLSTSLQKFKVMIKDFGKANSQVPRSFNRS</sequence>
<reference evidence="2" key="1">
    <citation type="journal article" date="2019" name="Environ. Microbiol.">
        <title>Fungal ecological strategies reflected in gene transcription - a case study of two litter decomposers.</title>
        <authorList>
            <person name="Barbi F."/>
            <person name="Kohler A."/>
            <person name="Barry K."/>
            <person name="Baskaran P."/>
            <person name="Daum C."/>
            <person name="Fauchery L."/>
            <person name="Ihrmark K."/>
            <person name="Kuo A."/>
            <person name="LaButti K."/>
            <person name="Lipzen A."/>
            <person name="Morin E."/>
            <person name="Grigoriev I.V."/>
            <person name="Henrissat B."/>
            <person name="Lindahl B."/>
            <person name="Martin F."/>
        </authorList>
    </citation>
    <scope>NUCLEOTIDE SEQUENCE</scope>
    <source>
        <strain evidence="2">JB14</strain>
    </source>
</reference>
<organism evidence="2 3">
    <name type="scientific">Gymnopus androsaceus JB14</name>
    <dbReference type="NCBI Taxonomy" id="1447944"/>
    <lineage>
        <taxon>Eukaryota</taxon>
        <taxon>Fungi</taxon>
        <taxon>Dikarya</taxon>
        <taxon>Basidiomycota</taxon>
        <taxon>Agaricomycotina</taxon>
        <taxon>Agaricomycetes</taxon>
        <taxon>Agaricomycetidae</taxon>
        <taxon>Agaricales</taxon>
        <taxon>Marasmiineae</taxon>
        <taxon>Omphalotaceae</taxon>
        <taxon>Gymnopus</taxon>
    </lineage>
</organism>
<feature type="region of interest" description="Disordered" evidence="1">
    <location>
        <begin position="39"/>
        <end position="86"/>
    </location>
</feature>
<protein>
    <submittedName>
        <fullName evidence="2">Uncharacterized protein</fullName>
    </submittedName>
</protein>
<dbReference type="AlphaFoldDB" id="A0A6A4GJ81"/>
<dbReference type="Proteomes" id="UP000799118">
    <property type="component" value="Unassembled WGS sequence"/>
</dbReference>
<accession>A0A6A4GJ81</accession>